<dbReference type="InterPro" id="IPR017853">
    <property type="entry name" value="GH"/>
</dbReference>
<sequence length="598" mass="64753">MKSRGLSLITAIAIGLSSSFGIGLGTAKADSPSVTVNTKQNIRPNVSNSADDHVASGGLYGISDENTPTASLLSPLKPTTFTQAPPDGMQVGKGAGQFNNVAPLVHQIGAKQIVRLADIYDQWPYNFSNEQDWLAKVKKMVQSAQNSDYANDIYGYELWNEPNGNWQGAHGSNPNGTWGDFYKIWDDTYHIVKEHAPDAKIVGPSLSYYNDNWLKAFLAHAKAAGTLPDIISWHQWSAAGFKNSVAALDSLEDSLGITRRKISINEYAAPQELAVPGQMIHYIQNFENAPELDSADLAFWFNYGRMDNLLTDQQKPNGGYWLYKWYADMSGQLDETSTYQSNGDFSSLANTTTDKSKTSVIFGGTNGAITVKITGLAANVYDRSAHVTLEETPWYGVDTPVSEPNIAANGVFSIENDSISVSINNLKKSSAYRLVVTPSSNAATNTLQYTPKSPSDPIRVEAENSTLSGKAVVNTASYASANQFVGTIDTSESGVTFTVNAPTAGQYTVEVGYANGPLNKQSTTATDKVTLNGELLSDIVFPPTIGWTNTVVPSNNTGTRQIVQYGTVTLKQGENTLTLSKDTNYAELDYAQFTLLKH</sequence>
<feature type="domain" description="CBM6" evidence="2">
    <location>
        <begin position="458"/>
        <end position="594"/>
    </location>
</feature>
<dbReference type="InterPro" id="IPR005084">
    <property type="entry name" value="CBM6"/>
</dbReference>
<reference evidence="4" key="1">
    <citation type="journal article" date="2019" name="Int. J. Syst. Evol. Microbiol.">
        <title>The Global Catalogue of Microorganisms (GCM) 10K type strain sequencing project: providing services to taxonomists for standard genome sequencing and annotation.</title>
        <authorList>
            <consortium name="The Broad Institute Genomics Platform"/>
            <consortium name="The Broad Institute Genome Sequencing Center for Infectious Disease"/>
            <person name="Wu L."/>
            <person name="Ma J."/>
        </authorList>
    </citation>
    <scope>NUCLEOTIDE SEQUENCE [LARGE SCALE GENOMIC DNA]</scope>
    <source>
        <strain evidence="4">TISTR 2466</strain>
    </source>
</reference>
<organism evidence="3 4">
    <name type="scientific">Sporolactobacillus shoreicorticis</name>
    <dbReference type="NCBI Taxonomy" id="1923877"/>
    <lineage>
        <taxon>Bacteria</taxon>
        <taxon>Bacillati</taxon>
        <taxon>Bacillota</taxon>
        <taxon>Bacilli</taxon>
        <taxon>Bacillales</taxon>
        <taxon>Sporolactobacillaceae</taxon>
        <taxon>Sporolactobacillus</taxon>
    </lineage>
</organism>
<keyword evidence="4" id="KW-1185">Reference proteome</keyword>
<dbReference type="Gene3D" id="2.60.120.260">
    <property type="entry name" value="Galactose-binding domain-like"/>
    <property type="match status" value="1"/>
</dbReference>
<dbReference type="PROSITE" id="PS51175">
    <property type="entry name" value="CBM6"/>
    <property type="match status" value="1"/>
</dbReference>
<dbReference type="InterPro" id="IPR008979">
    <property type="entry name" value="Galactose-bd-like_sf"/>
</dbReference>
<keyword evidence="1" id="KW-0732">Signal</keyword>
<feature type="signal peptide" evidence="1">
    <location>
        <begin position="1"/>
        <end position="21"/>
    </location>
</feature>
<feature type="chain" id="PRO_5046401482" evidence="1">
    <location>
        <begin position="22"/>
        <end position="598"/>
    </location>
</feature>
<name>A0ABW5S0C0_9BACL</name>
<evidence type="ECO:0000313" key="4">
    <source>
        <dbReference type="Proteomes" id="UP001597399"/>
    </source>
</evidence>
<protein>
    <submittedName>
        <fullName evidence="3">CBM35 domain-containing protein</fullName>
    </submittedName>
</protein>
<accession>A0ABW5S0C0</accession>
<evidence type="ECO:0000313" key="3">
    <source>
        <dbReference type="EMBL" id="MFD2693176.1"/>
    </source>
</evidence>
<dbReference type="SUPFAM" id="SSF51445">
    <property type="entry name" value="(Trans)glycosidases"/>
    <property type="match status" value="1"/>
</dbReference>
<evidence type="ECO:0000256" key="1">
    <source>
        <dbReference type="SAM" id="SignalP"/>
    </source>
</evidence>
<proteinExistence type="predicted"/>
<gene>
    <name evidence="3" type="ORF">ACFSUE_05970</name>
</gene>
<dbReference type="SUPFAM" id="SSF49785">
    <property type="entry name" value="Galactose-binding domain-like"/>
    <property type="match status" value="1"/>
</dbReference>
<comment type="caution">
    <text evidence="3">The sequence shown here is derived from an EMBL/GenBank/DDBJ whole genome shotgun (WGS) entry which is preliminary data.</text>
</comment>
<dbReference type="Gene3D" id="3.20.20.80">
    <property type="entry name" value="Glycosidases"/>
    <property type="match status" value="1"/>
</dbReference>
<dbReference type="Pfam" id="PF16990">
    <property type="entry name" value="CBM_35"/>
    <property type="match status" value="1"/>
</dbReference>
<dbReference type="Proteomes" id="UP001597399">
    <property type="component" value="Unassembled WGS sequence"/>
</dbReference>
<dbReference type="RefSeq" id="WP_253058366.1">
    <property type="nucleotide sequence ID" value="NZ_JAMXWM010000002.1"/>
</dbReference>
<dbReference type="EMBL" id="JBHUMQ010000015">
    <property type="protein sequence ID" value="MFD2693176.1"/>
    <property type="molecule type" value="Genomic_DNA"/>
</dbReference>
<evidence type="ECO:0000259" key="2">
    <source>
        <dbReference type="PROSITE" id="PS51175"/>
    </source>
</evidence>